<dbReference type="InterPro" id="IPR036890">
    <property type="entry name" value="HATPase_C_sf"/>
</dbReference>
<dbReference type="InterPro" id="IPR011990">
    <property type="entry name" value="TPR-like_helical_dom_sf"/>
</dbReference>
<comment type="catalytic activity">
    <reaction evidence="1">
        <text>ATP + protein L-histidine = ADP + protein N-phospho-L-histidine.</text>
        <dbReference type="EC" id="2.7.13.3"/>
    </reaction>
</comment>
<evidence type="ECO:0000259" key="11">
    <source>
        <dbReference type="PROSITE" id="PS50109"/>
    </source>
</evidence>
<evidence type="ECO:0000256" key="7">
    <source>
        <dbReference type="ARBA" id="ARBA00022840"/>
    </source>
</evidence>
<keyword evidence="8" id="KW-0902">Two-component regulatory system</keyword>
<protein>
    <recommendedName>
        <fullName evidence="2">histidine kinase</fullName>
        <ecNumber evidence="2">2.7.13.3</ecNumber>
    </recommendedName>
</protein>
<dbReference type="InterPro" id="IPR050482">
    <property type="entry name" value="Sensor_HK_TwoCompSys"/>
</dbReference>
<dbReference type="SUPFAM" id="SSF55874">
    <property type="entry name" value="ATPase domain of HSP90 chaperone/DNA topoisomerase II/histidine kinase"/>
    <property type="match status" value="1"/>
</dbReference>
<evidence type="ECO:0000256" key="9">
    <source>
        <dbReference type="SAM" id="Coils"/>
    </source>
</evidence>
<gene>
    <name evidence="12" type="ORF">EV199_1042</name>
</gene>
<proteinExistence type="predicted"/>
<keyword evidence="9" id="KW-0175">Coiled coil</keyword>
<dbReference type="Pfam" id="PF02518">
    <property type="entry name" value="HATPase_c"/>
    <property type="match status" value="1"/>
</dbReference>
<accession>A0A4Q7N0R2</accession>
<name>A0A4Q7N0R2_9BACT</name>
<dbReference type="SMART" id="SM00387">
    <property type="entry name" value="HATPase_c"/>
    <property type="match status" value="1"/>
</dbReference>
<dbReference type="SMART" id="SM00028">
    <property type="entry name" value="TPR"/>
    <property type="match status" value="3"/>
</dbReference>
<evidence type="ECO:0000256" key="4">
    <source>
        <dbReference type="ARBA" id="ARBA00022679"/>
    </source>
</evidence>
<dbReference type="InterPro" id="IPR019734">
    <property type="entry name" value="TPR_rpt"/>
</dbReference>
<dbReference type="PANTHER" id="PTHR24421:SF10">
    <property type="entry name" value="NITRATE_NITRITE SENSOR PROTEIN NARQ"/>
    <property type="match status" value="1"/>
</dbReference>
<dbReference type="Pfam" id="PF07730">
    <property type="entry name" value="HisKA_3"/>
    <property type="match status" value="1"/>
</dbReference>
<dbReference type="Proteomes" id="UP000293874">
    <property type="component" value="Unassembled WGS sequence"/>
</dbReference>
<dbReference type="EMBL" id="SGXA01000001">
    <property type="protein sequence ID" value="RZS75180.1"/>
    <property type="molecule type" value="Genomic_DNA"/>
</dbReference>
<dbReference type="InterPro" id="IPR003594">
    <property type="entry name" value="HATPase_dom"/>
</dbReference>
<dbReference type="PANTHER" id="PTHR24421">
    <property type="entry name" value="NITRATE/NITRITE SENSOR PROTEIN NARX-RELATED"/>
    <property type="match status" value="1"/>
</dbReference>
<dbReference type="RefSeq" id="WP_130539570.1">
    <property type="nucleotide sequence ID" value="NZ_CP042431.1"/>
</dbReference>
<reference evidence="12 13" key="1">
    <citation type="submission" date="2019-02" db="EMBL/GenBank/DDBJ databases">
        <title>Genomic Encyclopedia of Type Strains, Phase IV (KMG-IV): sequencing the most valuable type-strain genomes for metagenomic binning, comparative biology and taxonomic classification.</title>
        <authorList>
            <person name="Goeker M."/>
        </authorList>
    </citation>
    <scope>NUCLEOTIDE SEQUENCE [LARGE SCALE GENOMIC DNA]</scope>
    <source>
        <strain evidence="12 13">DSM 18116</strain>
    </source>
</reference>
<dbReference type="SUPFAM" id="SSF48452">
    <property type="entry name" value="TPR-like"/>
    <property type="match status" value="1"/>
</dbReference>
<sequence length="747" mass="85037">MQSGTRKIVQIIFTLIFLHAFTVSRAQLLEDSLRQVLAQRNIPLAQRLETMDRLGQVVFFNTGWEEGLDILRQSISLAAGMKDGQYRAHTYAMLAMSYNIMGDAPASQLYLDSAIWYVKRSSSKLMKGYVLYCKGWLESRAHKEPQAIQTFQQALDQLEGVHEALKYQQSIYTELTGVYFHWYDLVNVEKYTRLSLQAANQTGRLSDLISANQVRGSYFINLYRNDNTQKLALDSGLYYMRHSLQLAMNNRERLVTPSDIPFAAISIANIFLENFPSTHPYTDSIDHYNDIALKESKLTRQYVVEAGVYNTLSTMCFSKGDYDAAINYANGAIAVSAQDPLFDKFNLSQSFLILAEAYEKKADTALALHNYKQYMNLYKELFDAEKMNKSKELEARYEVAKKEKALLEIRLVAEQRNRELIQARWLSAQKDQALLVARFAASEKDKALLQAKFETEQQQQALTMANYKTVKREQELKAMEETMQHNRRLQRIYSALAIALFLAAIFFYYAYKQRTKTLLQAKQLHEMEVDKMKQEHRISNLSAMLEGQEQERTRLARDLHDGLGGLLSGVKIQLSGLTPMVKEAPQQAIVGKTLHHLDNAVDELRRIAKSMMPEVLLSYGLGEATKEYCNGLQNSGIPVTCQVYKYKNDMDHGRQVTLYRIMQELVNNAVKHAQASQILVQLQQSGDRIFLTVEDDGKGFDIAAINKLHGAGLANIRSRVEMLKGKMDLQSSEGAGSSFTIECSIKQ</sequence>
<evidence type="ECO:0000256" key="8">
    <source>
        <dbReference type="ARBA" id="ARBA00023012"/>
    </source>
</evidence>
<feature type="transmembrane region" description="Helical" evidence="10">
    <location>
        <begin position="492"/>
        <end position="511"/>
    </location>
</feature>
<dbReference type="CDD" id="cd16917">
    <property type="entry name" value="HATPase_UhpB-NarQ-NarX-like"/>
    <property type="match status" value="1"/>
</dbReference>
<keyword evidence="10" id="KW-0472">Membrane</keyword>
<dbReference type="InterPro" id="IPR011712">
    <property type="entry name" value="Sig_transdc_His_kin_sub3_dim/P"/>
</dbReference>
<evidence type="ECO:0000256" key="5">
    <source>
        <dbReference type="ARBA" id="ARBA00022741"/>
    </source>
</evidence>
<evidence type="ECO:0000256" key="2">
    <source>
        <dbReference type="ARBA" id="ARBA00012438"/>
    </source>
</evidence>
<dbReference type="PROSITE" id="PS50109">
    <property type="entry name" value="HIS_KIN"/>
    <property type="match status" value="1"/>
</dbReference>
<dbReference type="GO" id="GO:0016020">
    <property type="term" value="C:membrane"/>
    <property type="evidence" value="ECO:0007669"/>
    <property type="project" value="InterPro"/>
</dbReference>
<keyword evidence="4" id="KW-0808">Transferase</keyword>
<evidence type="ECO:0000256" key="1">
    <source>
        <dbReference type="ARBA" id="ARBA00000085"/>
    </source>
</evidence>
<organism evidence="12 13">
    <name type="scientific">Pseudobacter ginsenosidimutans</name>
    <dbReference type="NCBI Taxonomy" id="661488"/>
    <lineage>
        <taxon>Bacteria</taxon>
        <taxon>Pseudomonadati</taxon>
        <taxon>Bacteroidota</taxon>
        <taxon>Chitinophagia</taxon>
        <taxon>Chitinophagales</taxon>
        <taxon>Chitinophagaceae</taxon>
        <taxon>Pseudobacter</taxon>
    </lineage>
</organism>
<dbReference type="EC" id="2.7.13.3" evidence="2"/>
<comment type="caution">
    <text evidence="12">The sequence shown here is derived from an EMBL/GenBank/DDBJ whole genome shotgun (WGS) entry which is preliminary data.</text>
</comment>
<dbReference type="Gene3D" id="1.25.40.10">
    <property type="entry name" value="Tetratricopeptide repeat domain"/>
    <property type="match status" value="2"/>
</dbReference>
<evidence type="ECO:0000313" key="12">
    <source>
        <dbReference type="EMBL" id="RZS75180.1"/>
    </source>
</evidence>
<dbReference type="AlphaFoldDB" id="A0A4Q7N0R2"/>
<feature type="coiled-coil region" evidence="9">
    <location>
        <begin position="390"/>
        <end position="417"/>
    </location>
</feature>
<dbReference type="Gene3D" id="1.20.5.1930">
    <property type="match status" value="1"/>
</dbReference>
<dbReference type="Gene3D" id="3.30.565.10">
    <property type="entry name" value="Histidine kinase-like ATPase, C-terminal domain"/>
    <property type="match status" value="1"/>
</dbReference>
<keyword evidence="7" id="KW-0067">ATP-binding</keyword>
<keyword evidence="10" id="KW-0812">Transmembrane</keyword>
<evidence type="ECO:0000256" key="6">
    <source>
        <dbReference type="ARBA" id="ARBA00022777"/>
    </source>
</evidence>
<dbReference type="GO" id="GO:0000155">
    <property type="term" value="F:phosphorelay sensor kinase activity"/>
    <property type="evidence" value="ECO:0007669"/>
    <property type="project" value="InterPro"/>
</dbReference>
<dbReference type="GO" id="GO:0046983">
    <property type="term" value="F:protein dimerization activity"/>
    <property type="evidence" value="ECO:0007669"/>
    <property type="project" value="InterPro"/>
</dbReference>
<evidence type="ECO:0000256" key="3">
    <source>
        <dbReference type="ARBA" id="ARBA00022553"/>
    </source>
</evidence>
<evidence type="ECO:0000313" key="13">
    <source>
        <dbReference type="Proteomes" id="UP000293874"/>
    </source>
</evidence>
<keyword evidence="13" id="KW-1185">Reference proteome</keyword>
<feature type="domain" description="Histidine kinase" evidence="11">
    <location>
        <begin position="554"/>
        <end position="747"/>
    </location>
</feature>
<evidence type="ECO:0000256" key="10">
    <source>
        <dbReference type="SAM" id="Phobius"/>
    </source>
</evidence>
<dbReference type="GO" id="GO:0005524">
    <property type="term" value="F:ATP binding"/>
    <property type="evidence" value="ECO:0007669"/>
    <property type="project" value="UniProtKB-KW"/>
</dbReference>
<keyword evidence="6 12" id="KW-0418">Kinase</keyword>
<keyword evidence="5" id="KW-0547">Nucleotide-binding</keyword>
<dbReference type="InterPro" id="IPR005467">
    <property type="entry name" value="His_kinase_dom"/>
</dbReference>
<keyword evidence="3" id="KW-0597">Phosphoprotein</keyword>
<keyword evidence="10" id="KW-1133">Transmembrane helix</keyword>
<feature type="coiled-coil region" evidence="9">
    <location>
        <begin position="531"/>
        <end position="558"/>
    </location>
</feature>